<dbReference type="EMBL" id="OV121138">
    <property type="protein sequence ID" value="CAH0560622.1"/>
    <property type="molecule type" value="Genomic_DNA"/>
</dbReference>
<evidence type="ECO:0000313" key="3">
    <source>
        <dbReference type="EMBL" id="CAH0560622.1"/>
    </source>
</evidence>
<evidence type="ECO:0000256" key="2">
    <source>
        <dbReference type="SAM" id="MobiDB-lite"/>
    </source>
</evidence>
<feature type="region of interest" description="Disordered" evidence="2">
    <location>
        <begin position="58"/>
        <end position="96"/>
    </location>
</feature>
<sequence>MTNKKKTAKKKSPTCVICEKNLGKTKIQLQCKNCKKWAHQECTGVKNNCTFAKCEDKASCSEDDTDSEKEANDSSDTKPEATIQNKNNKKNPMPRKEYTLKDVMKKLEKIEIKHNELLNKCQEVLDENTMLKEEIKNIKAKQKLLEKQTANSITETILQKADNKDRRRM</sequence>
<reference evidence="3" key="1">
    <citation type="submission" date="2021-12" db="EMBL/GenBank/DDBJ databases">
        <authorList>
            <person name="King R."/>
        </authorList>
    </citation>
    <scope>NUCLEOTIDE SEQUENCE</scope>
</reference>
<keyword evidence="1" id="KW-0175">Coiled coil</keyword>
<dbReference type="SUPFAM" id="SSF57903">
    <property type="entry name" value="FYVE/PHD zinc finger"/>
    <property type="match status" value="1"/>
</dbReference>
<keyword evidence="4" id="KW-1185">Reference proteome</keyword>
<dbReference type="AlphaFoldDB" id="A0A9P0FLU3"/>
<dbReference type="Proteomes" id="UP001154078">
    <property type="component" value="Chromosome 7"/>
</dbReference>
<proteinExistence type="predicted"/>
<evidence type="ECO:0008006" key="5">
    <source>
        <dbReference type="Google" id="ProtNLM"/>
    </source>
</evidence>
<evidence type="ECO:0000256" key="1">
    <source>
        <dbReference type="SAM" id="Coils"/>
    </source>
</evidence>
<gene>
    <name evidence="3" type="ORF">MELIAE_LOCUS10352</name>
</gene>
<protein>
    <recommendedName>
        <fullName evidence="5">PHD-type domain-containing protein</fullName>
    </recommendedName>
</protein>
<feature type="coiled-coil region" evidence="1">
    <location>
        <begin position="100"/>
        <end position="151"/>
    </location>
</feature>
<name>A0A9P0FLU3_BRAAE</name>
<dbReference type="OrthoDB" id="6810071at2759"/>
<dbReference type="CDD" id="cd15489">
    <property type="entry name" value="PHD_SF"/>
    <property type="match status" value="1"/>
</dbReference>
<feature type="compositionally biased region" description="Basic and acidic residues" evidence="2">
    <location>
        <begin position="68"/>
        <end position="79"/>
    </location>
</feature>
<organism evidence="3 4">
    <name type="scientific">Brassicogethes aeneus</name>
    <name type="common">Rape pollen beetle</name>
    <name type="synonym">Meligethes aeneus</name>
    <dbReference type="NCBI Taxonomy" id="1431903"/>
    <lineage>
        <taxon>Eukaryota</taxon>
        <taxon>Metazoa</taxon>
        <taxon>Ecdysozoa</taxon>
        <taxon>Arthropoda</taxon>
        <taxon>Hexapoda</taxon>
        <taxon>Insecta</taxon>
        <taxon>Pterygota</taxon>
        <taxon>Neoptera</taxon>
        <taxon>Endopterygota</taxon>
        <taxon>Coleoptera</taxon>
        <taxon>Polyphaga</taxon>
        <taxon>Cucujiformia</taxon>
        <taxon>Nitidulidae</taxon>
        <taxon>Meligethinae</taxon>
        <taxon>Brassicogethes</taxon>
    </lineage>
</organism>
<evidence type="ECO:0000313" key="4">
    <source>
        <dbReference type="Proteomes" id="UP001154078"/>
    </source>
</evidence>
<accession>A0A9P0FLU3</accession>
<dbReference type="InterPro" id="IPR011011">
    <property type="entry name" value="Znf_FYVE_PHD"/>
</dbReference>